<organism evidence="1 2">
    <name type="scientific">Chroogloeocystis siderophila 5.2 s.c.1</name>
    <dbReference type="NCBI Taxonomy" id="247279"/>
    <lineage>
        <taxon>Bacteria</taxon>
        <taxon>Bacillati</taxon>
        <taxon>Cyanobacteriota</taxon>
        <taxon>Cyanophyceae</taxon>
        <taxon>Oscillatoriophycideae</taxon>
        <taxon>Chroococcales</taxon>
        <taxon>Chroococcaceae</taxon>
        <taxon>Chroogloeocystis</taxon>
    </lineage>
</organism>
<gene>
    <name evidence="1" type="ORF">NIES1031_15460</name>
</gene>
<accession>A0A1U7HMF6</accession>
<evidence type="ECO:0008006" key="3">
    <source>
        <dbReference type="Google" id="ProtNLM"/>
    </source>
</evidence>
<sequence length="278" mass="32006">MGLKPLQLQHWIEIDEDFADELNYKDKLLKERHSEVFGSLPESEAAQQEVLQLLLEHLLQYFPDYYQQQDNCVVNKITGQVWHLNDFAANPLDLAGRLVQEDLCLMQLKHEYVLTAGSVCFPARWRLSEKLGRPLVQIHDPVPGYAQKLEQSVNKYFHHLKPECPGYRLNWGIVDSPELCLTQRHSTEAFGTDITADNAGEKLWLRVERQTLRRLPVSDGILFTIRTYVYSLQKLASDPAIASQLATVVQQIPPEVQIYKNIFPIQTALLAYLQRVRA</sequence>
<evidence type="ECO:0000313" key="1">
    <source>
        <dbReference type="EMBL" id="OKH24741.1"/>
    </source>
</evidence>
<dbReference type="InterPro" id="IPR021848">
    <property type="entry name" value="HODM_asu-like"/>
</dbReference>
<dbReference type="Proteomes" id="UP000185984">
    <property type="component" value="Unassembled WGS sequence"/>
</dbReference>
<evidence type="ECO:0000313" key="2">
    <source>
        <dbReference type="Proteomes" id="UP000185984"/>
    </source>
</evidence>
<protein>
    <recommendedName>
        <fullName evidence="3">DUF3445 domain-containing protein</fullName>
    </recommendedName>
</protein>
<dbReference type="AlphaFoldDB" id="A0A1U7HMF6"/>
<name>A0A1U7HMF6_9CHRO</name>
<keyword evidence="2" id="KW-1185">Reference proteome</keyword>
<dbReference type="Pfam" id="PF11927">
    <property type="entry name" value="HODM_asu-like"/>
    <property type="match status" value="1"/>
</dbReference>
<dbReference type="EMBL" id="MRCC01000012">
    <property type="protein sequence ID" value="OKH24741.1"/>
    <property type="molecule type" value="Genomic_DNA"/>
</dbReference>
<proteinExistence type="predicted"/>
<reference evidence="1 2" key="1">
    <citation type="submission" date="2016-11" db="EMBL/GenBank/DDBJ databases">
        <title>Draft Genome Sequences of Nine Cyanobacterial Strains from Diverse Habitats.</title>
        <authorList>
            <person name="Zhu T."/>
            <person name="Hou S."/>
            <person name="Lu X."/>
            <person name="Hess W.R."/>
        </authorList>
    </citation>
    <scope>NUCLEOTIDE SEQUENCE [LARGE SCALE GENOMIC DNA]</scope>
    <source>
        <strain evidence="1 2">5.2 s.c.1</strain>
    </source>
</reference>
<comment type="caution">
    <text evidence="1">The sequence shown here is derived from an EMBL/GenBank/DDBJ whole genome shotgun (WGS) entry which is preliminary data.</text>
</comment>